<dbReference type="AlphaFoldDB" id="A0AAU9JUM9"/>
<accession>A0AAU9JUM9</accession>
<gene>
    <name evidence="2" type="ORF">BSTOLATCC_MIC49324</name>
</gene>
<organism evidence="2 3">
    <name type="scientific">Blepharisma stoltei</name>
    <dbReference type="NCBI Taxonomy" id="1481888"/>
    <lineage>
        <taxon>Eukaryota</taxon>
        <taxon>Sar</taxon>
        <taxon>Alveolata</taxon>
        <taxon>Ciliophora</taxon>
        <taxon>Postciliodesmatophora</taxon>
        <taxon>Heterotrichea</taxon>
        <taxon>Heterotrichida</taxon>
        <taxon>Blepharismidae</taxon>
        <taxon>Blepharisma</taxon>
    </lineage>
</organism>
<comment type="caution">
    <text evidence="2">The sequence shown here is derived from an EMBL/GenBank/DDBJ whole genome shotgun (WGS) entry which is preliminary data.</text>
</comment>
<evidence type="ECO:0000313" key="2">
    <source>
        <dbReference type="EMBL" id="CAG9329703.1"/>
    </source>
</evidence>
<name>A0AAU9JUM9_9CILI</name>
<evidence type="ECO:0000313" key="3">
    <source>
        <dbReference type="Proteomes" id="UP001162131"/>
    </source>
</evidence>
<dbReference type="Proteomes" id="UP001162131">
    <property type="component" value="Unassembled WGS sequence"/>
</dbReference>
<proteinExistence type="predicted"/>
<reference evidence="2" key="1">
    <citation type="submission" date="2021-09" db="EMBL/GenBank/DDBJ databases">
        <authorList>
            <consortium name="AG Swart"/>
            <person name="Singh M."/>
            <person name="Singh A."/>
            <person name="Seah K."/>
            <person name="Emmerich C."/>
        </authorList>
    </citation>
    <scope>NUCLEOTIDE SEQUENCE</scope>
    <source>
        <strain evidence="2">ATCC30299</strain>
    </source>
</reference>
<keyword evidence="3" id="KW-1185">Reference proteome</keyword>
<sequence length="336" mass="38357">MLELLCDNPEIHDFLDQFPKYQWRKCIEASVVVGINRIKEKHSVVTYETVLQEAGFHDKKKKDIEEALVNMKKDILRISSKVDNLESRPKTNEKLNEIILQQNSEDVGWKSKQNLKLGNQDTNCMDPSRSSSRSKQNISGIQQNATSTAAMKISHHQHNNETKAQKKSKLPKYLASPNSGLKGEFQKDELLYNSKGEIESLTEPQELTWESPTKKLREIKGNQLQKPSSQYRCGSLSSFSFSLDLKEPETCPIEQLQNYVSSKNLPKAEKIPILKNKPQESTMLKIADDFLKNPFTSFLAKESSTVPVSPQGFTSALSSPSNRFRIPNKEEMQYRY</sequence>
<protein>
    <submittedName>
        <fullName evidence="2">Uncharacterized protein</fullName>
    </submittedName>
</protein>
<feature type="region of interest" description="Disordered" evidence="1">
    <location>
        <begin position="111"/>
        <end position="141"/>
    </location>
</feature>
<dbReference type="EMBL" id="CAJZBQ010000048">
    <property type="protein sequence ID" value="CAG9329703.1"/>
    <property type="molecule type" value="Genomic_DNA"/>
</dbReference>
<evidence type="ECO:0000256" key="1">
    <source>
        <dbReference type="SAM" id="MobiDB-lite"/>
    </source>
</evidence>
<feature type="compositionally biased region" description="Polar residues" evidence="1">
    <location>
        <begin position="111"/>
        <end position="125"/>
    </location>
</feature>